<dbReference type="InterPro" id="IPR050768">
    <property type="entry name" value="UPF0353/GerABKA_families"/>
</dbReference>
<feature type="transmembrane region" description="Helical" evidence="4">
    <location>
        <begin position="416"/>
        <end position="434"/>
    </location>
</feature>
<feature type="transmembrane region" description="Helical" evidence="4">
    <location>
        <begin position="446"/>
        <end position="470"/>
    </location>
</feature>
<evidence type="ECO:0000256" key="2">
    <source>
        <dbReference type="ARBA" id="ARBA00023136"/>
    </source>
</evidence>
<dbReference type="Proteomes" id="UP000247476">
    <property type="component" value="Unassembled WGS sequence"/>
</dbReference>
<proteinExistence type="inferred from homology"/>
<keyword evidence="2 4" id="KW-0472">Membrane</keyword>
<dbReference type="PIRSF" id="PIRSF005690">
    <property type="entry name" value="GerBA"/>
    <property type="match status" value="1"/>
</dbReference>
<feature type="transmembrane region" description="Helical" evidence="4">
    <location>
        <begin position="282"/>
        <end position="303"/>
    </location>
</feature>
<dbReference type="GO" id="GO:0016020">
    <property type="term" value="C:membrane"/>
    <property type="evidence" value="ECO:0007669"/>
    <property type="project" value="InterPro"/>
</dbReference>
<sequence>MRFWKRTTSERPIRATCDQAAAGGARQGGGTLSVSLQDNMARIRSALGDSTDLTMREFRIGPSGSARAAIAYTDGLADHAMINRFMESLLLNAGKPAPEAGDESSESAMAWMSRFVPMLGSPIRISDFGGLFAKLLAGDSVILVDGYDYALAVGTKGWEDRGVQEASAQTVVRGPRESFTENIRTNTALIRRKINDPRLWLETRPIGEATKTSVAIMYMKGIANDDIVEEVRRRLGRIEIDGILESGNIEELIQDETITPFPTVYNTERPDAVAANLLEGRVAILVDGTPIVLLVPVIFTQFFQSPEDYYQRSDFGLLRMLRVVSFFITLLAPSLFIAVTTFHQEMLPTTLMMSIAAQRERVPFPAAVEAYMMEFTFELLREAGIRMPRAVGPAISIVGALVLGEAAVQAGFVSPAMVIVVSITAIASFVFPSFSMSIPVRMLRFVLMALAASFGLYGIFIGMMILGAHLCSLRSFGVPYMSPLAPMNADDQKDTILRLPLWRMSTRPNRIGGDNVVRERTPPPEPDPPQPNRSRKTGD</sequence>
<evidence type="ECO:0000313" key="5">
    <source>
        <dbReference type="EMBL" id="PYI54949.1"/>
    </source>
</evidence>
<accession>A0A2V5K6B8</accession>
<feature type="region of interest" description="Disordered" evidence="3">
    <location>
        <begin position="507"/>
        <end position="539"/>
    </location>
</feature>
<protein>
    <submittedName>
        <fullName evidence="5">Spore germination protein</fullName>
    </submittedName>
</protein>
<evidence type="ECO:0000256" key="1">
    <source>
        <dbReference type="ARBA" id="ARBA00005278"/>
    </source>
</evidence>
<reference evidence="5 6" key="1">
    <citation type="submission" date="2018-05" db="EMBL/GenBank/DDBJ databases">
        <title>Paenibacillus flagellatus sp. nov., isolated from selenium mineral soil.</title>
        <authorList>
            <person name="Dai X."/>
        </authorList>
    </citation>
    <scope>NUCLEOTIDE SEQUENCE [LARGE SCALE GENOMIC DNA]</scope>
    <source>
        <strain evidence="5 6">DXL2</strain>
    </source>
</reference>
<dbReference type="PANTHER" id="PTHR22550:SF5">
    <property type="entry name" value="LEUCINE ZIPPER PROTEIN 4"/>
    <property type="match status" value="1"/>
</dbReference>
<evidence type="ECO:0000256" key="3">
    <source>
        <dbReference type="SAM" id="MobiDB-lite"/>
    </source>
</evidence>
<gene>
    <name evidence="5" type="ORF">DLM86_10400</name>
</gene>
<keyword evidence="4" id="KW-0812">Transmembrane</keyword>
<dbReference type="PANTHER" id="PTHR22550">
    <property type="entry name" value="SPORE GERMINATION PROTEIN"/>
    <property type="match status" value="1"/>
</dbReference>
<evidence type="ECO:0000256" key="4">
    <source>
        <dbReference type="SAM" id="Phobius"/>
    </source>
</evidence>
<comment type="caution">
    <text evidence="5">The sequence shown here is derived from an EMBL/GenBank/DDBJ whole genome shotgun (WGS) entry which is preliminary data.</text>
</comment>
<dbReference type="RefSeq" id="WP_110839943.1">
    <property type="nucleotide sequence ID" value="NZ_QJVJ01000004.1"/>
</dbReference>
<feature type="transmembrane region" description="Helical" evidence="4">
    <location>
        <begin position="323"/>
        <end position="343"/>
    </location>
</feature>
<evidence type="ECO:0000313" key="6">
    <source>
        <dbReference type="Proteomes" id="UP000247476"/>
    </source>
</evidence>
<dbReference type="AlphaFoldDB" id="A0A2V5K6B8"/>
<dbReference type="EMBL" id="QJVJ01000004">
    <property type="protein sequence ID" value="PYI54949.1"/>
    <property type="molecule type" value="Genomic_DNA"/>
</dbReference>
<dbReference type="GO" id="GO:0009847">
    <property type="term" value="P:spore germination"/>
    <property type="evidence" value="ECO:0007669"/>
    <property type="project" value="InterPro"/>
</dbReference>
<comment type="similarity">
    <text evidence="1">Belongs to the GerABKA family.</text>
</comment>
<organism evidence="5 6">
    <name type="scientific">Paenibacillus flagellatus</name>
    <dbReference type="NCBI Taxonomy" id="2211139"/>
    <lineage>
        <taxon>Bacteria</taxon>
        <taxon>Bacillati</taxon>
        <taxon>Bacillota</taxon>
        <taxon>Bacilli</taxon>
        <taxon>Bacillales</taxon>
        <taxon>Paenibacillaceae</taxon>
        <taxon>Paenibacillus</taxon>
    </lineage>
</organism>
<dbReference type="OrthoDB" id="1726708at2"/>
<keyword evidence="4" id="KW-1133">Transmembrane helix</keyword>
<name>A0A2V5K6B8_9BACL</name>
<feature type="transmembrane region" description="Helical" evidence="4">
    <location>
        <begin position="390"/>
        <end position="410"/>
    </location>
</feature>
<dbReference type="InterPro" id="IPR004995">
    <property type="entry name" value="Spore_Ger"/>
</dbReference>
<dbReference type="Pfam" id="PF03323">
    <property type="entry name" value="GerA"/>
    <property type="match status" value="1"/>
</dbReference>
<keyword evidence="6" id="KW-1185">Reference proteome</keyword>